<sequence>MMNRFFLTAAVLMTSAFFGLNSANAENRYDSIPEGIETVISDSELGSLEAISAVNARMEAADPAVRAEDLAGLGIMVSDSAIDEGALQSWFDASFGEGRELPAAETLISDSAVDAEAAIQAVMKAIER</sequence>
<dbReference type="EMBL" id="JADILW010000033">
    <property type="protein sequence ID" value="MBO8479907.1"/>
    <property type="molecule type" value="Genomic_DNA"/>
</dbReference>
<evidence type="ECO:0000313" key="2">
    <source>
        <dbReference type="EMBL" id="MBO8479907.1"/>
    </source>
</evidence>
<gene>
    <name evidence="2" type="ORF">IAB76_02190</name>
</gene>
<dbReference type="AlphaFoldDB" id="A0A9D9IWG0"/>
<protein>
    <submittedName>
        <fullName evidence="2">Uncharacterized protein</fullName>
    </submittedName>
</protein>
<feature type="chain" id="PRO_5039678848" evidence="1">
    <location>
        <begin position="26"/>
        <end position="128"/>
    </location>
</feature>
<dbReference type="Proteomes" id="UP000823769">
    <property type="component" value="Unassembled WGS sequence"/>
</dbReference>
<name>A0A9D9IWG0_9BACT</name>
<evidence type="ECO:0000256" key="1">
    <source>
        <dbReference type="SAM" id="SignalP"/>
    </source>
</evidence>
<accession>A0A9D9IWG0</accession>
<proteinExistence type="predicted"/>
<reference evidence="2" key="2">
    <citation type="journal article" date="2021" name="PeerJ">
        <title>Extensive microbial diversity within the chicken gut microbiome revealed by metagenomics and culture.</title>
        <authorList>
            <person name="Gilroy R."/>
            <person name="Ravi A."/>
            <person name="Getino M."/>
            <person name="Pursley I."/>
            <person name="Horton D.L."/>
            <person name="Alikhan N.F."/>
            <person name="Baker D."/>
            <person name="Gharbi K."/>
            <person name="Hall N."/>
            <person name="Watson M."/>
            <person name="Adriaenssens E.M."/>
            <person name="Foster-Nyarko E."/>
            <person name="Jarju S."/>
            <person name="Secka A."/>
            <person name="Antonio M."/>
            <person name="Oren A."/>
            <person name="Chaudhuri R.R."/>
            <person name="La Ragione R."/>
            <person name="Hildebrand F."/>
            <person name="Pallen M.J."/>
        </authorList>
    </citation>
    <scope>NUCLEOTIDE SEQUENCE</scope>
    <source>
        <strain evidence="2">B3-1481</strain>
    </source>
</reference>
<keyword evidence="1" id="KW-0732">Signal</keyword>
<feature type="signal peptide" evidence="1">
    <location>
        <begin position="1"/>
        <end position="25"/>
    </location>
</feature>
<reference evidence="2" key="1">
    <citation type="submission" date="2020-10" db="EMBL/GenBank/DDBJ databases">
        <authorList>
            <person name="Gilroy R."/>
        </authorList>
    </citation>
    <scope>NUCLEOTIDE SEQUENCE</scope>
    <source>
        <strain evidence="2">B3-1481</strain>
    </source>
</reference>
<comment type="caution">
    <text evidence="2">The sequence shown here is derived from an EMBL/GenBank/DDBJ whole genome shotgun (WGS) entry which is preliminary data.</text>
</comment>
<evidence type="ECO:0000313" key="3">
    <source>
        <dbReference type="Proteomes" id="UP000823769"/>
    </source>
</evidence>
<organism evidence="2 3">
    <name type="scientific">Candidatus Cryptobacteroides avistercoris</name>
    <dbReference type="NCBI Taxonomy" id="2840758"/>
    <lineage>
        <taxon>Bacteria</taxon>
        <taxon>Pseudomonadati</taxon>
        <taxon>Bacteroidota</taxon>
        <taxon>Bacteroidia</taxon>
        <taxon>Bacteroidales</taxon>
        <taxon>Candidatus Cryptobacteroides</taxon>
    </lineage>
</organism>